<dbReference type="Proteomes" id="UP000095286">
    <property type="component" value="Unplaced"/>
</dbReference>
<accession>A0AC35TGT3</accession>
<reference evidence="2" key="1">
    <citation type="submission" date="2016-11" db="UniProtKB">
        <authorList>
            <consortium name="WormBaseParasite"/>
        </authorList>
    </citation>
    <scope>IDENTIFICATION</scope>
    <source>
        <strain evidence="2">KR3021</strain>
    </source>
</reference>
<evidence type="ECO:0000313" key="2">
    <source>
        <dbReference type="WBParaSite" id="RSKR_0000052900.1"/>
    </source>
</evidence>
<name>A0AC35TGT3_9BILA</name>
<proteinExistence type="predicted"/>
<sequence>MAYYPQSNDGSRMPSYMAHGINTNPPPHMRIMPPNGSMYNSPSRNNILQPPQQSPYYGQVFSGPDLSNNFAGSLNISSQDHSNNVSRYTPYVIAQQQPPPVVIKPDTKQPPPTNGNGSFQHYKGTTYFYHPQNEDTSPNNGMNNSTAGGDLSISPPTSSSNDMFSYSDLPQSSKFGKTKSLKSSFFMSEDIHRQLNKRQMAIHAKVDPLLGRDIPSQVEHYRNLVPLDNGVVNVGNQLTSTFKCFNSRDNLPYCLKRLHKFRSFNAKLMGGIVEGLKKVVHANIIQLKEVVPSRAFNDHSLILIYDFYPMAESLRKRYFSSGVLYDSYTQTRPSRSNPLLAESLLWNIIIQMSDALRHLHSLNMAARSIDIDKVLIYGESRILLDAVCEADIVGEPLKNGYEILGGQHEDLFNLGRMMLQIASGNLGISIQNMRQGVEFISQQYSPDLINCIQHLLFGKNININDLMPMIGARYYGHINAQLIKIDTLENELTKEMENGRVFRILAKLNSINERPFLGNTEEWSETGERYMLKLFRDYCFHQVNEVGLPWLDMAHIISCLNKLEAGDPEKIQMVSRDGKNLIIIGYDELKKCMVNSFNELVRASRQE</sequence>
<evidence type="ECO:0000313" key="1">
    <source>
        <dbReference type="Proteomes" id="UP000095286"/>
    </source>
</evidence>
<organism evidence="1 2">
    <name type="scientific">Rhabditophanes sp. KR3021</name>
    <dbReference type="NCBI Taxonomy" id="114890"/>
    <lineage>
        <taxon>Eukaryota</taxon>
        <taxon>Metazoa</taxon>
        <taxon>Ecdysozoa</taxon>
        <taxon>Nematoda</taxon>
        <taxon>Chromadorea</taxon>
        <taxon>Rhabditida</taxon>
        <taxon>Tylenchina</taxon>
        <taxon>Panagrolaimomorpha</taxon>
        <taxon>Strongyloidoidea</taxon>
        <taxon>Alloionematidae</taxon>
        <taxon>Rhabditophanes</taxon>
    </lineage>
</organism>
<protein>
    <submittedName>
        <fullName evidence="2">Pan3_PK domain-containing protein</fullName>
    </submittedName>
</protein>
<dbReference type="WBParaSite" id="RSKR_0000052900.1">
    <property type="protein sequence ID" value="RSKR_0000052900.1"/>
    <property type="gene ID" value="RSKR_0000052900"/>
</dbReference>